<evidence type="ECO:0000313" key="2">
    <source>
        <dbReference type="Proteomes" id="UP000477386"/>
    </source>
</evidence>
<accession>A0A6M0IHQ0</accession>
<dbReference type="EMBL" id="JAAGNZ010000001">
    <property type="protein sequence ID" value="NEU67397.1"/>
    <property type="molecule type" value="Genomic_DNA"/>
</dbReference>
<name>A0A6M0IHQ0_9BACT</name>
<keyword evidence="2" id="KW-1185">Reference proteome</keyword>
<evidence type="ECO:0000313" key="1">
    <source>
        <dbReference type="EMBL" id="NEU67397.1"/>
    </source>
</evidence>
<protein>
    <submittedName>
        <fullName evidence="1">Uncharacterized protein</fullName>
    </submittedName>
</protein>
<dbReference type="AlphaFoldDB" id="A0A6M0IHQ0"/>
<dbReference type="Proteomes" id="UP000477386">
    <property type="component" value="Unassembled WGS sequence"/>
</dbReference>
<proteinExistence type="predicted"/>
<dbReference type="RefSeq" id="WP_164037307.1">
    <property type="nucleotide sequence ID" value="NZ_JAAGNZ010000001.1"/>
</dbReference>
<sequence length="101" mass="11663">MSEPISQQAVDELYDYVNIGFGHMRCRHAPFLATQAESEHYTHQLRQTARKLLVFRGLSQDKKLLKALDALKGTILFRKFMIDNALLFHALIDQYEAIKAL</sequence>
<gene>
    <name evidence="1" type="ORF">GK091_10925</name>
</gene>
<comment type="caution">
    <text evidence="1">The sequence shown here is derived from an EMBL/GenBank/DDBJ whole genome shotgun (WGS) entry which is preliminary data.</text>
</comment>
<organism evidence="1 2">
    <name type="scientific">Spirosoma agri</name>
    <dbReference type="NCBI Taxonomy" id="1987381"/>
    <lineage>
        <taxon>Bacteria</taxon>
        <taxon>Pseudomonadati</taxon>
        <taxon>Bacteroidota</taxon>
        <taxon>Cytophagia</taxon>
        <taxon>Cytophagales</taxon>
        <taxon>Cytophagaceae</taxon>
        <taxon>Spirosoma</taxon>
    </lineage>
</organism>
<reference evidence="1 2" key="1">
    <citation type="submission" date="2020-02" db="EMBL/GenBank/DDBJ databases">
        <title>Draft genome sequence of two Spirosoma agri KCTC 52727 and Spirosoma terrae KCTC 52035.</title>
        <authorList>
            <person name="Rojas J."/>
            <person name="Ambika Manirajan B."/>
            <person name="Ratering S."/>
            <person name="Suarez C."/>
            <person name="Schnell S."/>
        </authorList>
    </citation>
    <scope>NUCLEOTIDE SEQUENCE [LARGE SCALE GENOMIC DNA]</scope>
    <source>
        <strain evidence="1 2">KCTC 52727</strain>
    </source>
</reference>